<evidence type="ECO:0000256" key="6">
    <source>
        <dbReference type="SAM" id="Phobius"/>
    </source>
</evidence>
<feature type="transmembrane region" description="Helical" evidence="6">
    <location>
        <begin position="89"/>
        <end position="111"/>
    </location>
</feature>
<evidence type="ECO:0000313" key="7">
    <source>
        <dbReference type="EMBL" id="TMW11427.1"/>
    </source>
</evidence>
<proteinExistence type="inferred from homology"/>
<evidence type="ECO:0000256" key="2">
    <source>
        <dbReference type="ARBA" id="ARBA00010199"/>
    </source>
</evidence>
<evidence type="ECO:0000313" key="8">
    <source>
        <dbReference type="Proteomes" id="UP000739180"/>
    </source>
</evidence>
<sequence length="435" mass="47271">MNKSPEKQALNRRIWALAWPLLLSNITAPLLGLVDTAVVGHLDSPVYLAAVALGANFFMFLYFSFNFLRMGTTGFTAQARGAGDATLVVVLRALLLSTVLGGLLILLQPALREAGLWLLGGSAEVQDLARDYIAIRVLGAPAALGNFALIGFAIGLHRTSVPLKMTVLMHTSNALLDFLLVQVWHFDVRGVATASALAEYLGLAGGLFWLRREIFGDAWRALPAGALRQLAPMLRLLAVNRDIFLRSLALLSVFFFFTAQGARLGDTVLAANAVLITFLLLLSNTLDGFANAAEALVGDATGRHDRRALDAAVRATGRWTLVVALLALAGFALGGAPLIRLLTDLPAVRDTAIHYLPWMLLLPLTASAGFWLDGVFVGATLAPQMRNTMILATVLFFPVWWLTRGWDNHGLWLAMNVWMASRGVLMALVWRRVRR</sequence>
<dbReference type="EMBL" id="VCQT01000044">
    <property type="protein sequence ID" value="TMW11427.1"/>
    <property type="molecule type" value="Genomic_DNA"/>
</dbReference>
<feature type="transmembrane region" description="Helical" evidence="6">
    <location>
        <begin position="243"/>
        <end position="262"/>
    </location>
</feature>
<protein>
    <submittedName>
        <fullName evidence="7">MATE family efflux transporter</fullName>
    </submittedName>
</protein>
<feature type="transmembrane region" description="Helical" evidence="6">
    <location>
        <begin position="409"/>
        <end position="430"/>
    </location>
</feature>
<dbReference type="Proteomes" id="UP000739180">
    <property type="component" value="Unassembled WGS sequence"/>
</dbReference>
<evidence type="ECO:0000256" key="4">
    <source>
        <dbReference type="ARBA" id="ARBA00022989"/>
    </source>
</evidence>
<keyword evidence="3 6" id="KW-0812">Transmembrane</keyword>
<dbReference type="Pfam" id="PF01554">
    <property type="entry name" value="MatE"/>
    <property type="match status" value="2"/>
</dbReference>
<dbReference type="NCBIfam" id="TIGR00797">
    <property type="entry name" value="matE"/>
    <property type="match status" value="1"/>
</dbReference>
<dbReference type="RefSeq" id="WP_138773517.1">
    <property type="nucleotide sequence ID" value="NZ_VCQT01000044.1"/>
</dbReference>
<keyword evidence="8" id="KW-1185">Reference proteome</keyword>
<feature type="transmembrane region" description="Helical" evidence="6">
    <location>
        <begin position="46"/>
        <end position="68"/>
    </location>
</feature>
<keyword evidence="5 6" id="KW-0472">Membrane</keyword>
<feature type="transmembrane region" description="Helical" evidence="6">
    <location>
        <begin position="319"/>
        <end position="343"/>
    </location>
</feature>
<evidence type="ECO:0000256" key="1">
    <source>
        <dbReference type="ARBA" id="ARBA00004141"/>
    </source>
</evidence>
<feature type="transmembrane region" description="Helical" evidence="6">
    <location>
        <begin position="268"/>
        <end position="286"/>
    </location>
</feature>
<feature type="transmembrane region" description="Helical" evidence="6">
    <location>
        <begin position="133"/>
        <end position="155"/>
    </location>
</feature>
<name>A0ABY2XI38_9GAMM</name>
<accession>A0ABY2XI38</accession>
<feature type="transmembrane region" description="Helical" evidence="6">
    <location>
        <begin position="355"/>
        <end position="376"/>
    </location>
</feature>
<comment type="subcellular location">
    <subcellularLocation>
        <location evidence="1">Membrane</location>
        <topology evidence="1">Multi-pass membrane protein</topology>
    </subcellularLocation>
</comment>
<comment type="similarity">
    <text evidence="2">Belongs to the multi antimicrobial extrusion (MATE) (TC 2.A.66.1) family.</text>
</comment>
<feature type="transmembrane region" description="Helical" evidence="6">
    <location>
        <begin position="167"/>
        <end position="185"/>
    </location>
</feature>
<feature type="transmembrane region" description="Helical" evidence="6">
    <location>
        <begin position="191"/>
        <end position="210"/>
    </location>
</feature>
<reference evidence="7 8" key="1">
    <citation type="submission" date="2019-05" db="EMBL/GenBank/DDBJ databases">
        <title>Genome of Alcanivorax gelatiniphagus, an oil degrading marine bacteria.</title>
        <authorList>
            <person name="Kwon K.K."/>
        </authorList>
    </citation>
    <scope>NUCLEOTIDE SEQUENCE [LARGE SCALE GENOMIC DNA]</scope>
    <source>
        <strain evidence="7 8">MEBiC 08158</strain>
    </source>
</reference>
<gene>
    <name evidence="7" type="ORF">FGS76_15385</name>
</gene>
<evidence type="ECO:0000256" key="3">
    <source>
        <dbReference type="ARBA" id="ARBA00022692"/>
    </source>
</evidence>
<dbReference type="PANTHER" id="PTHR42893:SF46">
    <property type="entry name" value="PROTEIN DETOXIFICATION 44, CHLOROPLASTIC"/>
    <property type="match status" value="1"/>
</dbReference>
<feature type="transmembrane region" description="Helical" evidence="6">
    <location>
        <begin position="388"/>
        <end position="403"/>
    </location>
</feature>
<dbReference type="CDD" id="cd13136">
    <property type="entry name" value="MATE_DinF_like"/>
    <property type="match status" value="1"/>
</dbReference>
<evidence type="ECO:0000256" key="5">
    <source>
        <dbReference type="ARBA" id="ARBA00023136"/>
    </source>
</evidence>
<comment type="caution">
    <text evidence="7">The sequence shown here is derived from an EMBL/GenBank/DDBJ whole genome shotgun (WGS) entry which is preliminary data.</text>
</comment>
<dbReference type="InterPro" id="IPR002528">
    <property type="entry name" value="MATE_fam"/>
</dbReference>
<keyword evidence="4 6" id="KW-1133">Transmembrane helix</keyword>
<dbReference type="InterPro" id="IPR044644">
    <property type="entry name" value="DinF-like"/>
</dbReference>
<organism evidence="7 8">
    <name type="scientific">Alloalcanivorax gelatiniphagus</name>
    <dbReference type="NCBI Taxonomy" id="1194167"/>
    <lineage>
        <taxon>Bacteria</taxon>
        <taxon>Pseudomonadati</taxon>
        <taxon>Pseudomonadota</taxon>
        <taxon>Gammaproteobacteria</taxon>
        <taxon>Oceanospirillales</taxon>
        <taxon>Alcanivoracaceae</taxon>
        <taxon>Alloalcanivorax</taxon>
    </lineage>
</organism>
<dbReference type="PANTHER" id="PTHR42893">
    <property type="entry name" value="PROTEIN DETOXIFICATION 44, CHLOROPLASTIC-RELATED"/>
    <property type="match status" value="1"/>
</dbReference>